<evidence type="ECO:0000313" key="2">
    <source>
        <dbReference type="EMBL" id="SNT64328.1"/>
    </source>
</evidence>
<gene>
    <name evidence="2" type="ORF">SAMN05216276_11162</name>
</gene>
<feature type="chain" id="PRO_5012376336" description="Sugar lactone lactonase YvrE" evidence="1">
    <location>
        <begin position="23"/>
        <end position="326"/>
    </location>
</feature>
<protein>
    <recommendedName>
        <fullName evidence="4">Sugar lactone lactonase YvrE</fullName>
    </recommendedName>
</protein>
<dbReference type="InterPro" id="IPR011042">
    <property type="entry name" value="6-blade_b-propeller_TolB-like"/>
</dbReference>
<reference evidence="2 3" key="1">
    <citation type="submission" date="2017-06" db="EMBL/GenBank/DDBJ databases">
        <authorList>
            <person name="Kim H.J."/>
            <person name="Triplett B.A."/>
        </authorList>
    </citation>
    <scope>NUCLEOTIDE SEQUENCE [LARGE SCALE GENOMIC DNA]</scope>
    <source>
        <strain evidence="2 3">CGMCC 4.2132</strain>
    </source>
</reference>
<proteinExistence type="predicted"/>
<name>A0A239PCK1_9ACTN</name>
<organism evidence="2 3">
    <name type="scientific">Streptosporangium subroseum</name>
    <dbReference type="NCBI Taxonomy" id="106412"/>
    <lineage>
        <taxon>Bacteria</taxon>
        <taxon>Bacillati</taxon>
        <taxon>Actinomycetota</taxon>
        <taxon>Actinomycetes</taxon>
        <taxon>Streptosporangiales</taxon>
        <taxon>Streptosporangiaceae</taxon>
        <taxon>Streptosporangium</taxon>
    </lineage>
</organism>
<accession>A0A239PCK1</accession>
<feature type="signal peptide" evidence="1">
    <location>
        <begin position="1"/>
        <end position="22"/>
    </location>
</feature>
<dbReference type="Gene3D" id="2.120.10.30">
    <property type="entry name" value="TolB, C-terminal domain"/>
    <property type="match status" value="1"/>
</dbReference>
<evidence type="ECO:0008006" key="4">
    <source>
        <dbReference type="Google" id="ProtNLM"/>
    </source>
</evidence>
<dbReference type="Proteomes" id="UP000198282">
    <property type="component" value="Unassembled WGS sequence"/>
</dbReference>
<sequence length="326" mass="33960">MKVAVLLAGFFAVLVGASTTTAAEAGSRAGVAPASVSTSVSKPSVSKPAYPAVFSLPDGFQPEGIAIGPGSAAYFGSRLTGAIYRVDLRTGQGRIIDPGPGTPSLGLKVDERGRLFVAGGTGSNARVIDTRSGKVLASYQLATGTAFVNDVVLTRDAAYFTDSANPVLYKLPFGRGGALPDEAVKVPLSGDIVYTTGNNANGIAPTPDRKALLVVQSNTGKLFRVNPSTGVATLVDIGTESLVNGDGLLLEGRTLHVVQNRLNTLTSLSLNRDATSGKVVRKLVDGRFDVPTTIAPFRDRLYLPNARFTTTPTPTTTYNVVAVKRH</sequence>
<dbReference type="EMBL" id="FZOD01000116">
    <property type="protein sequence ID" value="SNT64328.1"/>
    <property type="molecule type" value="Genomic_DNA"/>
</dbReference>
<keyword evidence="1" id="KW-0732">Signal</keyword>
<evidence type="ECO:0000313" key="3">
    <source>
        <dbReference type="Proteomes" id="UP000198282"/>
    </source>
</evidence>
<evidence type="ECO:0000256" key="1">
    <source>
        <dbReference type="SAM" id="SignalP"/>
    </source>
</evidence>
<keyword evidence="3" id="KW-1185">Reference proteome</keyword>
<dbReference type="SUPFAM" id="SSF63829">
    <property type="entry name" value="Calcium-dependent phosphotriesterase"/>
    <property type="match status" value="1"/>
</dbReference>
<dbReference type="AlphaFoldDB" id="A0A239PCK1"/>